<dbReference type="OrthoDB" id="10624099at2759"/>
<evidence type="ECO:0000313" key="2">
    <source>
        <dbReference type="Proteomes" id="UP000240493"/>
    </source>
</evidence>
<dbReference type="AlphaFoldDB" id="A0A2T3ZN14"/>
<proteinExistence type="predicted"/>
<sequence length="134" mass="15050">MCAQKKKVYGQKEMLLLERFEATTPGVEPGISRGGESQPKSSALAIRPRGRCLSACNLGIHSFCGEGEHWRTVHFRAELAITYRGSICLNTVLFTIDVYLAFVQSVFLVELQRRECQILHTLVHFLGCTYISVD</sequence>
<gene>
    <name evidence="1" type="ORF">M441DRAFT_210628</name>
</gene>
<organism evidence="1 2">
    <name type="scientific">Trichoderma asperellum (strain ATCC 204424 / CBS 433.97 / NBRC 101777)</name>
    <dbReference type="NCBI Taxonomy" id="1042311"/>
    <lineage>
        <taxon>Eukaryota</taxon>
        <taxon>Fungi</taxon>
        <taxon>Dikarya</taxon>
        <taxon>Ascomycota</taxon>
        <taxon>Pezizomycotina</taxon>
        <taxon>Sordariomycetes</taxon>
        <taxon>Hypocreomycetidae</taxon>
        <taxon>Hypocreales</taxon>
        <taxon>Hypocreaceae</taxon>
        <taxon>Trichoderma</taxon>
    </lineage>
</organism>
<name>A0A2T3ZN14_TRIA4</name>
<dbReference type="Proteomes" id="UP000240493">
    <property type="component" value="Unassembled WGS sequence"/>
</dbReference>
<evidence type="ECO:0000313" key="1">
    <source>
        <dbReference type="EMBL" id="PTB46192.1"/>
    </source>
</evidence>
<keyword evidence="2" id="KW-1185">Reference proteome</keyword>
<dbReference type="EMBL" id="KZ679256">
    <property type="protein sequence ID" value="PTB46192.1"/>
    <property type="molecule type" value="Genomic_DNA"/>
</dbReference>
<protein>
    <submittedName>
        <fullName evidence="1">Uncharacterized protein</fullName>
    </submittedName>
</protein>
<accession>A0A2T3ZN14</accession>
<reference evidence="1 2" key="1">
    <citation type="submission" date="2016-07" db="EMBL/GenBank/DDBJ databases">
        <title>Multiple horizontal gene transfer events from other fungi enriched the ability of initially mycotrophic Trichoderma (Ascomycota) to feed on dead plant biomass.</title>
        <authorList>
            <consortium name="DOE Joint Genome Institute"/>
            <person name="Aerts A."/>
            <person name="Atanasova L."/>
            <person name="Chenthamara K."/>
            <person name="Zhang J."/>
            <person name="Grujic M."/>
            <person name="Henrissat B."/>
            <person name="Kuo A."/>
            <person name="Salamov A."/>
            <person name="Lipzen A."/>
            <person name="Labutti K."/>
            <person name="Barry K."/>
            <person name="Miao Y."/>
            <person name="Rahimi M.J."/>
            <person name="Shen Q."/>
            <person name="Grigoriev I.V."/>
            <person name="Kubicek C.P."/>
            <person name="Druzhinina I.S."/>
        </authorList>
    </citation>
    <scope>NUCLEOTIDE SEQUENCE [LARGE SCALE GENOMIC DNA]</scope>
    <source>
        <strain evidence="1 2">CBS 433.97</strain>
    </source>
</reference>